<accession>A0A9D3WI46</accession>
<feature type="non-terminal residue" evidence="1">
    <location>
        <position position="1"/>
    </location>
</feature>
<reference evidence="1 2" key="1">
    <citation type="journal article" date="2021" name="Plant Biotechnol. J.">
        <title>Multi-omics assisted identification of the key and species-specific regulatory components of drought-tolerant mechanisms in Gossypium stocksii.</title>
        <authorList>
            <person name="Yu D."/>
            <person name="Ke L."/>
            <person name="Zhang D."/>
            <person name="Wu Y."/>
            <person name="Sun Y."/>
            <person name="Mei J."/>
            <person name="Sun J."/>
            <person name="Sun Y."/>
        </authorList>
    </citation>
    <scope>NUCLEOTIDE SEQUENCE [LARGE SCALE GENOMIC DNA]</scope>
    <source>
        <strain evidence="2">cv. E1</strain>
        <tissue evidence="1">Leaf</tissue>
    </source>
</reference>
<evidence type="ECO:0000313" key="2">
    <source>
        <dbReference type="Proteomes" id="UP000828251"/>
    </source>
</evidence>
<name>A0A9D3WI46_9ROSI</name>
<protein>
    <submittedName>
        <fullName evidence="1">Uncharacterized protein</fullName>
    </submittedName>
</protein>
<proteinExistence type="predicted"/>
<dbReference type="AlphaFoldDB" id="A0A9D3WI46"/>
<dbReference type="Proteomes" id="UP000828251">
    <property type="component" value="Unassembled WGS sequence"/>
</dbReference>
<keyword evidence="2" id="KW-1185">Reference proteome</keyword>
<organism evidence="1 2">
    <name type="scientific">Gossypium stocksii</name>
    <dbReference type="NCBI Taxonomy" id="47602"/>
    <lineage>
        <taxon>Eukaryota</taxon>
        <taxon>Viridiplantae</taxon>
        <taxon>Streptophyta</taxon>
        <taxon>Embryophyta</taxon>
        <taxon>Tracheophyta</taxon>
        <taxon>Spermatophyta</taxon>
        <taxon>Magnoliopsida</taxon>
        <taxon>eudicotyledons</taxon>
        <taxon>Gunneridae</taxon>
        <taxon>Pentapetalae</taxon>
        <taxon>rosids</taxon>
        <taxon>malvids</taxon>
        <taxon>Malvales</taxon>
        <taxon>Malvaceae</taxon>
        <taxon>Malvoideae</taxon>
        <taxon>Gossypium</taxon>
    </lineage>
</organism>
<evidence type="ECO:0000313" key="1">
    <source>
        <dbReference type="EMBL" id="KAH1130272.1"/>
    </source>
</evidence>
<gene>
    <name evidence="1" type="ORF">J1N35_001650</name>
</gene>
<dbReference type="EMBL" id="JAIQCV010000001">
    <property type="protein sequence ID" value="KAH1130272.1"/>
    <property type="molecule type" value="Genomic_DNA"/>
</dbReference>
<comment type="caution">
    <text evidence="1">The sequence shown here is derived from an EMBL/GenBank/DDBJ whole genome shotgun (WGS) entry which is preliminary data.</text>
</comment>
<sequence length="50" mass="5787">LWIGRIPYAILGGIRIWINSLDPHVRFKVQFDIRFARAVAPEDPHISFAL</sequence>